<evidence type="ECO:0000313" key="7">
    <source>
        <dbReference type="EMBL" id="AEW07954.1"/>
    </source>
</evidence>
<dbReference type="GO" id="GO:0006357">
    <property type="term" value="P:regulation of transcription by RNA polymerase II"/>
    <property type="evidence" value="ECO:0007669"/>
    <property type="project" value="TreeGrafter"/>
</dbReference>
<evidence type="ECO:0000256" key="1">
    <source>
        <dbReference type="ARBA" id="ARBA00004123"/>
    </source>
</evidence>
<gene>
    <name evidence="7" type="ORF">0_15187_01</name>
</gene>
<dbReference type="GO" id="GO:0005667">
    <property type="term" value="C:transcription regulator complex"/>
    <property type="evidence" value="ECO:0007669"/>
    <property type="project" value="TreeGrafter"/>
</dbReference>
<dbReference type="PANTHER" id="PTHR12691:SF10">
    <property type="entry name" value="MEDIATOR OF RNA POLYMERASE II TRANSCRIPTION SUBUNIT 23"/>
    <property type="match status" value="1"/>
</dbReference>
<organism evidence="7">
    <name type="scientific">Pinus lambertiana</name>
    <name type="common">Sugar pine</name>
    <dbReference type="NCBI Taxonomy" id="3343"/>
    <lineage>
        <taxon>Eukaryota</taxon>
        <taxon>Viridiplantae</taxon>
        <taxon>Streptophyta</taxon>
        <taxon>Embryophyta</taxon>
        <taxon>Tracheophyta</taxon>
        <taxon>Spermatophyta</taxon>
        <taxon>Pinopsida</taxon>
        <taxon>Pinidae</taxon>
        <taxon>Conifers I</taxon>
        <taxon>Pinales</taxon>
        <taxon>Pinaceae</taxon>
        <taxon>Pinus</taxon>
        <taxon>Pinus subgen. Strobus</taxon>
    </lineage>
</organism>
<feature type="non-terminal residue" evidence="7">
    <location>
        <position position="1"/>
    </location>
</feature>
<protein>
    <submittedName>
        <fullName evidence="7">Uncharacterized protein</fullName>
    </submittedName>
</protein>
<accession>H9MA08</accession>
<dbReference type="EMBL" id="JQ262062">
    <property type="protein sequence ID" value="AEW07954.1"/>
    <property type="molecule type" value="Genomic_DNA"/>
</dbReference>
<evidence type="ECO:0000256" key="2">
    <source>
        <dbReference type="ARBA" id="ARBA00010222"/>
    </source>
</evidence>
<feature type="compositionally biased region" description="Low complexity" evidence="6">
    <location>
        <begin position="29"/>
        <end position="48"/>
    </location>
</feature>
<comment type="similarity">
    <text evidence="2">Belongs to the Mediator complex subunit 23 family.</text>
</comment>
<feature type="non-terminal residue" evidence="7">
    <location>
        <position position="151"/>
    </location>
</feature>
<reference evidence="7" key="1">
    <citation type="submission" date="2011-12" db="EMBL/GenBank/DDBJ databases">
        <title>Nucleotide Diversity and Divergence in the Loblolly Pine Gene Space.</title>
        <authorList>
            <person name="Neale D.B."/>
            <person name="Wegrzyn J.L."/>
            <person name="Lee J.M."/>
            <person name="Eckert A.J."/>
            <person name="Liechty J.D."/>
            <person name="Stevens K.A."/>
            <person name="Langley C.H."/>
        </authorList>
    </citation>
    <scope>NUCLEOTIDE SEQUENCE</scope>
    <source>
        <strain evidence="7">11024</strain>
        <tissue evidence="7">Megagametophyte</tissue>
    </source>
</reference>
<feature type="compositionally biased region" description="Polar residues" evidence="6">
    <location>
        <begin position="49"/>
        <end position="65"/>
    </location>
</feature>
<dbReference type="GO" id="GO:0010628">
    <property type="term" value="P:positive regulation of gene expression"/>
    <property type="evidence" value="ECO:0007669"/>
    <property type="project" value="TreeGrafter"/>
</dbReference>
<dbReference type="PANTHER" id="PTHR12691">
    <property type="entry name" value="MEDIATOR OF RNA POLYMERASE II TRANSCRIPTION SUBUNIT 23"/>
    <property type="match status" value="1"/>
</dbReference>
<evidence type="ECO:0000256" key="4">
    <source>
        <dbReference type="ARBA" id="ARBA00023163"/>
    </source>
</evidence>
<dbReference type="GO" id="GO:0016592">
    <property type="term" value="C:mediator complex"/>
    <property type="evidence" value="ECO:0007669"/>
    <property type="project" value="TreeGrafter"/>
</dbReference>
<keyword evidence="5" id="KW-0539">Nucleus</keyword>
<comment type="subcellular location">
    <subcellularLocation>
        <location evidence="1">Nucleus</location>
    </subcellularLocation>
</comment>
<name>H9MA08_PINLA</name>
<sequence>LSLPPSVPQIVSTLVQIVVHVQPSQVQSSLSTQGMSSGISQSSIMPTSPSGGTADSMSTNKSSASAPGINASGTGSGNSSAAQASSSLMIQACGLLLAQLPSLFHMHFYAEAARVIKDCWWVTDVTKTSLELDSAFGYALWDPTWAFQDNT</sequence>
<feature type="region of interest" description="Disordered" evidence="6">
    <location>
        <begin position="29"/>
        <end position="77"/>
    </location>
</feature>
<proteinExistence type="inferred from homology"/>
<keyword evidence="3" id="KW-0805">Transcription regulation</keyword>
<dbReference type="InterPro" id="IPR021629">
    <property type="entry name" value="Mediator_Med23"/>
</dbReference>
<dbReference type="AlphaFoldDB" id="H9MA08"/>
<evidence type="ECO:0000256" key="6">
    <source>
        <dbReference type="SAM" id="MobiDB-lite"/>
    </source>
</evidence>
<evidence type="ECO:0000256" key="5">
    <source>
        <dbReference type="ARBA" id="ARBA00023242"/>
    </source>
</evidence>
<evidence type="ECO:0000256" key="3">
    <source>
        <dbReference type="ARBA" id="ARBA00023015"/>
    </source>
</evidence>
<keyword evidence="4" id="KW-0804">Transcription</keyword>
<feature type="compositionally biased region" description="Low complexity" evidence="6">
    <location>
        <begin position="68"/>
        <end position="77"/>
    </location>
</feature>